<dbReference type="PATRIC" id="fig|49547.3.peg.614"/>
<dbReference type="SUPFAM" id="SSF48452">
    <property type="entry name" value="TPR-like"/>
    <property type="match status" value="1"/>
</dbReference>
<sequence length="336" mass="39134">MSKVNKEKLLRKLHKEYDNSNYLRVTKIANQILKLDSNNHDAFFFKVASLSHLDKNEEYLELCKEAWKNNSNDLDFILELADFLRNYDENEEAAIILEEAFKLNPENNLIMEKLLYTLFEIDGLKRPFEIIDNFPKENPLWLDCLFFKSQLYSMKFMYKEALDVSNDVLSHDPTHLNALSKKVFVLNKLERSDEAYEVIEFRIKNNLRPKWAKVDKAIYLLNNNRSSDALDLLDEVIDEDPNFAYALSTKASFANMAGENILALDYINRALENSDHRSKESCLLIKSQILAALGEYDESFDCLDAIHEDSMYAIDAIETKEKIEEELSNLKIVKDN</sequence>
<dbReference type="OrthoDB" id="66915at2157"/>
<name>A0A166CCG3_9EURY</name>
<dbReference type="Gene3D" id="1.25.40.10">
    <property type="entry name" value="Tetratricopeptide repeat domain"/>
    <property type="match status" value="1"/>
</dbReference>
<dbReference type="EMBL" id="LWMV01000105">
    <property type="protein sequence ID" value="KZX14364.1"/>
    <property type="molecule type" value="Genomic_DNA"/>
</dbReference>
<dbReference type="RefSeq" id="WP_067089985.1">
    <property type="nucleotide sequence ID" value="NZ_LWMV01000105.1"/>
</dbReference>
<reference evidence="1 2" key="1">
    <citation type="submission" date="2016-04" db="EMBL/GenBank/DDBJ databases">
        <title>Genome sequence of Methanobrevibacter curvatus DSM 11111.</title>
        <authorList>
            <person name="Poehlein A."/>
            <person name="Seedorf H."/>
            <person name="Daniel R."/>
        </authorList>
    </citation>
    <scope>NUCLEOTIDE SEQUENCE [LARGE SCALE GENOMIC DNA]</scope>
    <source>
        <strain evidence="1 2">DSM 11111</strain>
    </source>
</reference>
<comment type="caution">
    <text evidence="1">The sequence shown here is derived from an EMBL/GenBank/DDBJ whole genome shotgun (WGS) entry which is preliminary data.</text>
</comment>
<evidence type="ECO:0000313" key="2">
    <source>
        <dbReference type="Proteomes" id="UP000077245"/>
    </source>
</evidence>
<protein>
    <submittedName>
        <fullName evidence="1">Tetratricopeptide repeat protein</fullName>
    </submittedName>
</protein>
<dbReference type="Gene3D" id="1.25.40.1040">
    <property type="match status" value="2"/>
</dbReference>
<dbReference type="GO" id="GO:0005737">
    <property type="term" value="C:cytoplasm"/>
    <property type="evidence" value="ECO:0007669"/>
    <property type="project" value="TreeGrafter"/>
</dbReference>
<proteinExistence type="predicted"/>
<dbReference type="SUPFAM" id="SSF48439">
    <property type="entry name" value="Protein prenylyltransferase"/>
    <property type="match status" value="1"/>
</dbReference>
<dbReference type="AlphaFoldDB" id="A0A166CCG3"/>
<evidence type="ECO:0000313" key="1">
    <source>
        <dbReference type="EMBL" id="KZX14364.1"/>
    </source>
</evidence>
<keyword evidence="2" id="KW-1185">Reference proteome</keyword>
<dbReference type="STRING" id="49547.MBCUR_05880"/>
<dbReference type="PANTHER" id="PTHR22767">
    <property type="entry name" value="N-TERMINAL ACETYLTRANSFERASE-RELATED"/>
    <property type="match status" value="1"/>
</dbReference>
<accession>A0A166CCG3</accession>
<organism evidence="1 2">
    <name type="scientific">Methanobrevibacter curvatus</name>
    <dbReference type="NCBI Taxonomy" id="49547"/>
    <lineage>
        <taxon>Archaea</taxon>
        <taxon>Methanobacteriati</taxon>
        <taxon>Methanobacteriota</taxon>
        <taxon>Methanomada group</taxon>
        <taxon>Methanobacteria</taxon>
        <taxon>Methanobacteriales</taxon>
        <taxon>Methanobacteriaceae</taxon>
        <taxon>Methanobrevibacter</taxon>
    </lineage>
</organism>
<dbReference type="Proteomes" id="UP000077245">
    <property type="component" value="Unassembled WGS sequence"/>
</dbReference>
<gene>
    <name evidence="1" type="ORF">MBCUR_05880</name>
</gene>
<dbReference type="InterPro" id="IPR011990">
    <property type="entry name" value="TPR-like_helical_dom_sf"/>
</dbReference>